<feature type="coiled-coil region" evidence="1">
    <location>
        <begin position="13"/>
        <end position="73"/>
    </location>
</feature>
<keyword evidence="3" id="KW-1185">Reference proteome</keyword>
<accession>A0AA43XMZ0</accession>
<evidence type="ECO:0000256" key="1">
    <source>
        <dbReference type="SAM" id="Coils"/>
    </source>
</evidence>
<reference evidence="2 3" key="1">
    <citation type="submission" date="2019-04" db="EMBL/GenBank/DDBJ databases">
        <title>Isachenkonia alkalipeptolytica gen. nov. sp. nov. a new anaerobic, alkiliphilic organothrophic bacterium capable to reduce synthesized ferrihydrite isolated from a soda lake.</title>
        <authorList>
            <person name="Toshchakov S.V."/>
            <person name="Zavarzina D.G."/>
            <person name="Zhilina T.N."/>
            <person name="Kostrikina N.A."/>
            <person name="Kublanov I.V."/>
        </authorList>
    </citation>
    <scope>NUCLEOTIDE SEQUENCE [LARGE SCALE GENOMIC DNA]</scope>
    <source>
        <strain evidence="2 3">Z-1701</strain>
    </source>
</reference>
<evidence type="ECO:0000313" key="3">
    <source>
        <dbReference type="Proteomes" id="UP000449710"/>
    </source>
</evidence>
<sequence length="167" mass="19474">MELKSFVEYKQSKESQAKKLQDLSTSIKDKKAEVDRLETEYATTEENSTLKDIQKLRGQIAELETREGILKRKKVTPHEMADKVYEDWKAERSRVEKKAAGLYYEAERILKEAQAQHKKMMQENRSMKLNFAQFVTAEIVRSGCVDDMTIEENLKGNLKTKANNYNF</sequence>
<dbReference type="RefSeq" id="WP_160723564.1">
    <property type="nucleotide sequence ID" value="NZ_SUMG01000041.1"/>
</dbReference>
<dbReference type="Proteomes" id="UP000449710">
    <property type="component" value="Unassembled WGS sequence"/>
</dbReference>
<keyword evidence="1" id="KW-0175">Coiled coil</keyword>
<gene>
    <name evidence="2" type="ORF">ISALK_14360</name>
</gene>
<organism evidence="2 3">
    <name type="scientific">Isachenkonia alkalipeptolytica</name>
    <dbReference type="NCBI Taxonomy" id="2565777"/>
    <lineage>
        <taxon>Bacteria</taxon>
        <taxon>Bacillati</taxon>
        <taxon>Bacillota</taxon>
        <taxon>Clostridia</taxon>
        <taxon>Eubacteriales</taxon>
        <taxon>Clostridiaceae</taxon>
        <taxon>Isachenkonia</taxon>
    </lineage>
</organism>
<protein>
    <submittedName>
        <fullName evidence="2">Uncharacterized protein</fullName>
    </submittedName>
</protein>
<name>A0AA43XMZ0_9CLOT</name>
<dbReference type="EMBL" id="SUMG01000041">
    <property type="protein sequence ID" value="NBG89665.1"/>
    <property type="molecule type" value="Genomic_DNA"/>
</dbReference>
<feature type="coiled-coil region" evidence="1">
    <location>
        <begin position="103"/>
        <end position="130"/>
    </location>
</feature>
<dbReference type="AlphaFoldDB" id="A0AA43XMZ0"/>
<comment type="caution">
    <text evidence="2">The sequence shown here is derived from an EMBL/GenBank/DDBJ whole genome shotgun (WGS) entry which is preliminary data.</text>
</comment>
<proteinExistence type="predicted"/>
<evidence type="ECO:0000313" key="2">
    <source>
        <dbReference type="EMBL" id="NBG89665.1"/>
    </source>
</evidence>